<name>A0A9N9ZFH5_9HYPO</name>
<feature type="region of interest" description="Disordered" evidence="6">
    <location>
        <begin position="120"/>
        <end position="141"/>
    </location>
</feature>
<dbReference type="Gene3D" id="4.10.240.10">
    <property type="entry name" value="Zn(2)-C6 fungal-type DNA-binding domain"/>
    <property type="match status" value="1"/>
</dbReference>
<feature type="region of interest" description="Disordered" evidence="6">
    <location>
        <begin position="390"/>
        <end position="414"/>
    </location>
</feature>
<organism evidence="8 9">
    <name type="scientific">Clonostachys solani</name>
    <dbReference type="NCBI Taxonomy" id="160281"/>
    <lineage>
        <taxon>Eukaryota</taxon>
        <taxon>Fungi</taxon>
        <taxon>Dikarya</taxon>
        <taxon>Ascomycota</taxon>
        <taxon>Pezizomycotina</taxon>
        <taxon>Sordariomycetes</taxon>
        <taxon>Hypocreomycetidae</taxon>
        <taxon>Hypocreales</taxon>
        <taxon>Bionectriaceae</taxon>
        <taxon>Clonostachys</taxon>
    </lineage>
</organism>
<evidence type="ECO:0000259" key="7">
    <source>
        <dbReference type="PROSITE" id="PS50048"/>
    </source>
</evidence>
<dbReference type="PANTHER" id="PTHR47338">
    <property type="entry name" value="ZN(II)2CYS6 TRANSCRIPTION FACTOR (EUROFUNG)-RELATED"/>
    <property type="match status" value="1"/>
</dbReference>
<feature type="compositionally biased region" description="Polar residues" evidence="6">
    <location>
        <begin position="736"/>
        <end position="756"/>
    </location>
</feature>
<dbReference type="GO" id="GO:0000981">
    <property type="term" value="F:DNA-binding transcription factor activity, RNA polymerase II-specific"/>
    <property type="evidence" value="ECO:0007669"/>
    <property type="project" value="InterPro"/>
</dbReference>
<keyword evidence="5" id="KW-0539">Nucleus</keyword>
<dbReference type="CDD" id="cd12148">
    <property type="entry name" value="fungal_TF_MHR"/>
    <property type="match status" value="1"/>
</dbReference>
<dbReference type="CDD" id="cd00067">
    <property type="entry name" value="GAL4"/>
    <property type="match status" value="1"/>
</dbReference>
<comment type="subcellular location">
    <subcellularLocation>
        <location evidence="1">Nucleus</location>
    </subcellularLocation>
</comment>
<dbReference type="InterPro" id="IPR050815">
    <property type="entry name" value="TF_fung"/>
</dbReference>
<evidence type="ECO:0000313" key="8">
    <source>
        <dbReference type="EMBL" id="CAH0054239.1"/>
    </source>
</evidence>
<comment type="caution">
    <text evidence="8">The sequence shown here is derived from an EMBL/GenBank/DDBJ whole genome shotgun (WGS) entry which is preliminary data.</text>
</comment>
<dbReference type="EMBL" id="CABFOC020000048">
    <property type="protein sequence ID" value="CAH0054239.1"/>
    <property type="molecule type" value="Genomic_DNA"/>
</dbReference>
<feature type="compositionally biased region" description="Low complexity" evidence="6">
    <location>
        <begin position="711"/>
        <end position="720"/>
    </location>
</feature>
<evidence type="ECO:0000256" key="3">
    <source>
        <dbReference type="ARBA" id="ARBA00023015"/>
    </source>
</evidence>
<dbReference type="GO" id="GO:0006351">
    <property type="term" value="P:DNA-templated transcription"/>
    <property type="evidence" value="ECO:0007669"/>
    <property type="project" value="InterPro"/>
</dbReference>
<dbReference type="AlphaFoldDB" id="A0A9N9ZFH5"/>
<evidence type="ECO:0000256" key="6">
    <source>
        <dbReference type="SAM" id="MobiDB-lite"/>
    </source>
</evidence>
<dbReference type="InterPro" id="IPR036864">
    <property type="entry name" value="Zn2-C6_fun-type_DNA-bd_sf"/>
</dbReference>
<evidence type="ECO:0000256" key="5">
    <source>
        <dbReference type="ARBA" id="ARBA00023242"/>
    </source>
</evidence>
<dbReference type="Pfam" id="PF04082">
    <property type="entry name" value="Fungal_trans"/>
    <property type="match status" value="1"/>
</dbReference>
<dbReference type="PANTHER" id="PTHR47338:SF23">
    <property type="entry name" value="ZN(II)2CYS6 TRANSCRIPTION FACTOR (EUROFUNG)"/>
    <property type="match status" value="1"/>
</dbReference>
<keyword evidence="3" id="KW-0805">Transcription regulation</keyword>
<dbReference type="SMART" id="SM00066">
    <property type="entry name" value="GAL4"/>
    <property type="match status" value="1"/>
</dbReference>
<feature type="compositionally biased region" description="Basic and acidic residues" evidence="6">
    <location>
        <begin position="390"/>
        <end position="403"/>
    </location>
</feature>
<dbReference type="GO" id="GO:0008270">
    <property type="term" value="F:zinc ion binding"/>
    <property type="evidence" value="ECO:0007669"/>
    <property type="project" value="InterPro"/>
</dbReference>
<keyword evidence="2" id="KW-0479">Metal-binding</keyword>
<dbReference type="SUPFAM" id="SSF57701">
    <property type="entry name" value="Zn2/Cys6 DNA-binding domain"/>
    <property type="match status" value="1"/>
</dbReference>
<dbReference type="GO" id="GO:0005634">
    <property type="term" value="C:nucleus"/>
    <property type="evidence" value="ECO:0007669"/>
    <property type="project" value="UniProtKB-SubCell"/>
</dbReference>
<dbReference type="OrthoDB" id="4456959at2759"/>
<reference evidence="8" key="1">
    <citation type="submission" date="2021-10" db="EMBL/GenBank/DDBJ databases">
        <authorList>
            <person name="Piombo E."/>
        </authorList>
    </citation>
    <scope>NUCLEOTIDE SEQUENCE</scope>
</reference>
<dbReference type="Proteomes" id="UP000775872">
    <property type="component" value="Unassembled WGS sequence"/>
</dbReference>
<evidence type="ECO:0000256" key="2">
    <source>
        <dbReference type="ARBA" id="ARBA00022723"/>
    </source>
</evidence>
<proteinExistence type="predicted"/>
<dbReference type="Pfam" id="PF00172">
    <property type="entry name" value="Zn_clus"/>
    <property type="match status" value="1"/>
</dbReference>
<sequence>MSSSPSAVNAVIDAEKPSCQECRRRKQKCSRDDPSCSYCLRQEDIPCVYDAKKNKPGLKVGAVEALSKRVEILEQSFHDREQQEKALKNTGHGELSENTAQLIGAVTALVSEIQGITTRRSQPNVSAAPINSITPQDSGTHDTIEQIHAPKRRRLSTYQCVSPASSRSQPRADLADDQITHDLVDEAVHLYFAKVFYWIPLIHRSRFKDQIKLPEGRRRLSVVIDAILIATLRFVDRHRHSLSEEDILRLTTEKRKSVLIAAMDNLSIENLQALVILAFTDIGHGTPNRSWSIIGSMTRNAEYLQLTTEESQRNKTSTRRLSPLPTTDDWVEQEEGRRIFWNIFNLDRWDAIIDANKINLKLPANGSYWYAEEPVGCPYFNIGDDSGIEKSDKFSTRTGDQSRSDIPGDAGSPILSNESSGGSWLGGFAYCIEASEHLRRISTFVLQNDNFANQKDVRSWLTRFKELDLQLVHWKMFLPRKWSDPNRAPNTSTGPRDLDHNMTLAHVTHNTSMILLHHRIAYPPAGWCHNVPLPSACSAETCRLAATKTSNIMEKWLSICPEEIIVAPQMALCTFISARLLILHWRNDNKKLDPEFWVLVKSLEHMSRRWEGPRTGSIELPPNLAGKYSINLWNLYEKFNAEPNFEINLIYYQDDLFYSGASHTPKDIPDRNTQQTHHLGINDAGSSQEAPSIPSDLVPVPFDDAAGQLVSSSHQQDSSSGRAPSSSTIHLPLPTPSTHESTHVTVGNGSSFSMNTASPYPPEGLMEISQALMDQRFSELDRIITLDDSFFEAAALAPSMPLLPISEWNTENINGQYYSNGGRSM</sequence>
<dbReference type="InterPro" id="IPR007219">
    <property type="entry name" value="XnlR_reg_dom"/>
</dbReference>
<accession>A0A9N9ZFH5</accession>
<evidence type="ECO:0000256" key="4">
    <source>
        <dbReference type="ARBA" id="ARBA00023163"/>
    </source>
</evidence>
<dbReference type="PROSITE" id="PS50048">
    <property type="entry name" value="ZN2_CY6_FUNGAL_2"/>
    <property type="match status" value="1"/>
</dbReference>
<feature type="domain" description="Zn(2)-C6 fungal-type" evidence="7">
    <location>
        <begin position="18"/>
        <end position="49"/>
    </location>
</feature>
<evidence type="ECO:0000313" key="9">
    <source>
        <dbReference type="Proteomes" id="UP000775872"/>
    </source>
</evidence>
<feature type="compositionally biased region" description="Polar residues" evidence="6">
    <location>
        <begin position="120"/>
        <end position="138"/>
    </location>
</feature>
<feature type="region of interest" description="Disordered" evidence="6">
    <location>
        <begin position="663"/>
        <end position="756"/>
    </location>
</feature>
<dbReference type="PROSITE" id="PS00463">
    <property type="entry name" value="ZN2_CY6_FUNGAL_1"/>
    <property type="match status" value="1"/>
</dbReference>
<dbReference type="GO" id="GO:0003677">
    <property type="term" value="F:DNA binding"/>
    <property type="evidence" value="ECO:0007669"/>
    <property type="project" value="InterPro"/>
</dbReference>
<dbReference type="InterPro" id="IPR001138">
    <property type="entry name" value="Zn2Cys6_DnaBD"/>
</dbReference>
<evidence type="ECO:0000256" key="1">
    <source>
        <dbReference type="ARBA" id="ARBA00004123"/>
    </source>
</evidence>
<protein>
    <recommendedName>
        <fullName evidence="7">Zn(2)-C6 fungal-type domain-containing protein</fullName>
    </recommendedName>
</protein>
<keyword evidence="9" id="KW-1185">Reference proteome</keyword>
<keyword evidence="4" id="KW-0804">Transcription</keyword>
<gene>
    <name evidence="8" type="ORF">CSOL1703_00015711</name>
</gene>